<dbReference type="InterPro" id="IPR006939">
    <property type="entry name" value="SNF5"/>
</dbReference>
<comment type="caution">
    <text evidence="7">The sequence shown here is derived from an EMBL/GenBank/DDBJ whole genome shotgun (WGS) entry which is preliminary data.</text>
</comment>
<dbReference type="EMBL" id="CAHR02000165">
    <property type="protein sequence ID" value="CCG83643.1"/>
    <property type="molecule type" value="Genomic_DNA"/>
</dbReference>
<evidence type="ECO:0000256" key="3">
    <source>
        <dbReference type="ARBA" id="ARBA00023015"/>
    </source>
</evidence>
<name>R4XK04_TAPDE</name>
<keyword evidence="8" id="KW-1185">Reference proteome</keyword>
<dbReference type="Pfam" id="PF04855">
    <property type="entry name" value="SNF5"/>
    <property type="match status" value="1"/>
</dbReference>
<feature type="region of interest" description="Disordered" evidence="6">
    <location>
        <begin position="1"/>
        <end position="20"/>
    </location>
</feature>
<keyword evidence="5" id="KW-0539">Nucleus</keyword>
<dbReference type="eggNOG" id="KOG1649">
    <property type="taxonomic scope" value="Eukaryota"/>
</dbReference>
<comment type="subcellular location">
    <subcellularLocation>
        <location evidence="1">Nucleus</location>
    </subcellularLocation>
</comment>
<evidence type="ECO:0000256" key="2">
    <source>
        <dbReference type="ARBA" id="ARBA00010239"/>
    </source>
</evidence>
<comment type="similarity">
    <text evidence="2">Belongs to the SNF5 family.</text>
</comment>
<keyword evidence="3" id="KW-0805">Transcription regulation</keyword>
<protein>
    <submittedName>
        <fullName evidence="7">RSC complex subunit Sfh1</fullName>
    </submittedName>
</protein>
<evidence type="ECO:0000313" key="7">
    <source>
        <dbReference type="EMBL" id="CCG83643.1"/>
    </source>
</evidence>
<dbReference type="Proteomes" id="UP000013776">
    <property type="component" value="Unassembled WGS sequence"/>
</dbReference>
<feature type="compositionally biased region" description="Low complexity" evidence="6">
    <location>
        <begin position="350"/>
        <end position="359"/>
    </location>
</feature>
<evidence type="ECO:0000256" key="4">
    <source>
        <dbReference type="ARBA" id="ARBA00023163"/>
    </source>
</evidence>
<evidence type="ECO:0000256" key="6">
    <source>
        <dbReference type="SAM" id="MobiDB-lite"/>
    </source>
</evidence>
<dbReference type="AlphaFoldDB" id="R4XK04"/>
<evidence type="ECO:0000256" key="1">
    <source>
        <dbReference type="ARBA" id="ARBA00004123"/>
    </source>
</evidence>
<gene>
    <name evidence="7" type="ORF">TAPDE_003851</name>
</gene>
<feature type="region of interest" description="Disordered" evidence="6">
    <location>
        <begin position="348"/>
        <end position="380"/>
    </location>
</feature>
<feature type="compositionally biased region" description="Basic and acidic residues" evidence="6">
    <location>
        <begin position="48"/>
        <end position="71"/>
    </location>
</feature>
<dbReference type="VEuPathDB" id="FungiDB:TAPDE_003851"/>
<dbReference type="OrthoDB" id="10258327at2759"/>
<proteinExistence type="inferred from homology"/>
<dbReference type="PANTHER" id="PTHR10019">
    <property type="entry name" value="SNF5"/>
    <property type="match status" value="1"/>
</dbReference>
<organism evidence="7 8">
    <name type="scientific">Taphrina deformans (strain PYCC 5710 / ATCC 11124 / CBS 356.35 / IMI 108563 / JCM 9778 / NBRC 8474)</name>
    <name type="common">Peach leaf curl fungus</name>
    <name type="synonym">Lalaria deformans</name>
    <dbReference type="NCBI Taxonomy" id="1097556"/>
    <lineage>
        <taxon>Eukaryota</taxon>
        <taxon>Fungi</taxon>
        <taxon>Dikarya</taxon>
        <taxon>Ascomycota</taxon>
        <taxon>Taphrinomycotina</taxon>
        <taxon>Taphrinomycetes</taxon>
        <taxon>Taphrinales</taxon>
        <taxon>Taphrinaceae</taxon>
        <taxon>Taphrina</taxon>
    </lineage>
</organism>
<evidence type="ECO:0000256" key="5">
    <source>
        <dbReference type="ARBA" id="ARBA00023242"/>
    </source>
</evidence>
<accession>R4XK04</accession>
<dbReference type="STRING" id="1097556.R4XK04"/>
<dbReference type="GO" id="GO:0000228">
    <property type="term" value="C:nuclear chromosome"/>
    <property type="evidence" value="ECO:0007669"/>
    <property type="project" value="InterPro"/>
</dbReference>
<feature type="region of interest" description="Disordered" evidence="6">
    <location>
        <begin position="25"/>
        <end position="79"/>
    </location>
</feature>
<sequence length="454" mass="52093">MQRHLTSYPSRLQSGSTSLLTPNLSSFKHLEVPPSQFDARPAARPRPSYRDRDSSTDDELPARGKRDSPEREDVEVDDRGFVISVPPLDPDSDEAIGKFKHRQPGWIRVRSDYVLEKSCSTEDNLIPIRLDLDINGEYRLKDVFLWNLNEELITPTEFAINLVTDLNLPVAFVNEIARDIRKQLSEYSPVATTDLPFAKGAEEADRSAPVVIEIEVHLSRHLITDKFEWDLCNIHAIEEFVRITCADLGLFGEFNVALSCAIREQLMRLKKEVIESPHGLAGLVDLRNDCSFDEPAGIRFCPDTLGLEWVPSIEILTREEIEKRDNERDRVVRRLRRDTSRFSMLVGANTTTSTPTTTSKRSRARPTRDARADSPEQIPEHERMKWKCQNCRIAGVDMWDIRGTHCRQCHASVEIINTTNADQEDVDREEEKLKWRKGLFSTRYLINNPNWSGR</sequence>
<keyword evidence="4" id="KW-0804">Transcription</keyword>
<feature type="compositionally biased region" description="Basic and acidic residues" evidence="6">
    <location>
        <begin position="366"/>
        <end position="380"/>
    </location>
</feature>
<dbReference type="GO" id="GO:0006338">
    <property type="term" value="P:chromatin remodeling"/>
    <property type="evidence" value="ECO:0007669"/>
    <property type="project" value="InterPro"/>
</dbReference>
<reference evidence="7 8" key="1">
    <citation type="journal article" date="2013" name="MBio">
        <title>Genome sequencing of the plant pathogen Taphrina deformans, the causal agent of peach leaf curl.</title>
        <authorList>
            <person name="Cisse O.H."/>
            <person name="Almeida J.M.G.C.F."/>
            <person name="Fonseca A."/>
            <person name="Kumar A.A."/>
            <person name="Salojaervi J."/>
            <person name="Overmyer K."/>
            <person name="Hauser P.M."/>
            <person name="Pagni M."/>
        </authorList>
    </citation>
    <scope>NUCLEOTIDE SEQUENCE [LARGE SCALE GENOMIC DNA]</scope>
    <source>
        <strain evidence="8">PYCC 5710 / ATCC 11124 / CBS 356.35 / IMI 108563 / JCM 9778 / NBRC 8474</strain>
    </source>
</reference>
<evidence type="ECO:0000313" key="8">
    <source>
        <dbReference type="Proteomes" id="UP000013776"/>
    </source>
</evidence>